<dbReference type="InterPro" id="IPR044838">
    <property type="entry name" value="EGY1-like"/>
</dbReference>
<evidence type="ECO:0000256" key="1">
    <source>
        <dbReference type="ARBA" id="ARBA00004141"/>
    </source>
</evidence>
<proteinExistence type="inferred from homology"/>
<dbReference type="AlphaFoldDB" id="A0A6U3EJW3"/>
<keyword evidence="4" id="KW-0150">Chloroplast</keyword>
<evidence type="ECO:0000256" key="5">
    <source>
        <dbReference type="ARBA" id="ARBA00022640"/>
    </source>
</evidence>
<dbReference type="GO" id="GO:0006508">
    <property type="term" value="P:proteolysis"/>
    <property type="evidence" value="ECO:0007669"/>
    <property type="project" value="UniProtKB-KW"/>
</dbReference>
<feature type="transmembrane region" description="Helical" evidence="14">
    <location>
        <begin position="584"/>
        <end position="607"/>
    </location>
</feature>
<evidence type="ECO:0000256" key="4">
    <source>
        <dbReference type="ARBA" id="ARBA00022528"/>
    </source>
</evidence>
<evidence type="ECO:0000256" key="6">
    <source>
        <dbReference type="ARBA" id="ARBA00022670"/>
    </source>
</evidence>
<dbReference type="EMBL" id="HBFC01005341">
    <property type="protein sequence ID" value="CAD8700289.1"/>
    <property type="molecule type" value="Transcribed_RNA"/>
</dbReference>
<evidence type="ECO:0000256" key="14">
    <source>
        <dbReference type="SAM" id="Phobius"/>
    </source>
</evidence>
<evidence type="ECO:0000256" key="13">
    <source>
        <dbReference type="SAM" id="MobiDB-lite"/>
    </source>
</evidence>
<feature type="compositionally biased region" description="Basic and acidic residues" evidence="13">
    <location>
        <begin position="227"/>
        <end position="238"/>
    </location>
</feature>
<feature type="region of interest" description="Disordered" evidence="13">
    <location>
        <begin position="408"/>
        <end position="437"/>
    </location>
</feature>
<evidence type="ECO:0000256" key="10">
    <source>
        <dbReference type="ARBA" id="ARBA00022989"/>
    </source>
</evidence>
<evidence type="ECO:0000313" key="17">
    <source>
        <dbReference type="EMBL" id="CAD8700290.1"/>
    </source>
</evidence>
<feature type="transmembrane region" description="Helical" evidence="14">
    <location>
        <begin position="745"/>
        <end position="766"/>
    </location>
</feature>
<comment type="similarity">
    <text evidence="3">Belongs to the peptidase M50B family.</text>
</comment>
<comment type="subcellular location">
    <subcellularLocation>
        <location evidence="1">Membrane</location>
        <topology evidence="1">Multi-pass membrane protein</topology>
    </subcellularLocation>
    <subcellularLocation>
        <location evidence="2">Plastid</location>
        <location evidence="2">Chloroplast</location>
    </subcellularLocation>
</comment>
<feature type="domain" description="Peptidase M50" evidence="15">
    <location>
        <begin position="531"/>
        <end position="687"/>
    </location>
</feature>
<dbReference type="Pfam" id="PF02163">
    <property type="entry name" value="Peptidase_M50"/>
    <property type="match status" value="1"/>
</dbReference>
<evidence type="ECO:0000256" key="3">
    <source>
        <dbReference type="ARBA" id="ARBA00007931"/>
    </source>
</evidence>
<keyword evidence="6" id="KW-0645">Protease</keyword>
<dbReference type="InterPro" id="IPR008915">
    <property type="entry name" value="Peptidase_M50"/>
</dbReference>
<feature type="compositionally biased region" description="Acidic residues" evidence="13">
    <location>
        <begin position="122"/>
        <end position="132"/>
    </location>
</feature>
<accession>A0A6U3EJW3</accession>
<evidence type="ECO:0000256" key="12">
    <source>
        <dbReference type="ARBA" id="ARBA00023136"/>
    </source>
</evidence>
<keyword evidence="10 14" id="KW-1133">Transmembrane helix</keyword>
<feature type="compositionally biased region" description="Low complexity" evidence="13">
    <location>
        <begin position="70"/>
        <end position="87"/>
    </location>
</feature>
<protein>
    <recommendedName>
        <fullName evidence="15">Peptidase M50 domain-containing protein</fullName>
    </recommendedName>
</protein>
<evidence type="ECO:0000259" key="15">
    <source>
        <dbReference type="Pfam" id="PF02163"/>
    </source>
</evidence>
<evidence type="ECO:0000256" key="11">
    <source>
        <dbReference type="ARBA" id="ARBA00023049"/>
    </source>
</evidence>
<keyword evidence="9" id="KW-0809">Transit peptide</keyword>
<dbReference type="PANTHER" id="PTHR31412:SF0">
    <property type="entry name" value="ZINC METALLOPROTEASE EGY1, CHLOROPLASTIC-RELATED"/>
    <property type="match status" value="1"/>
</dbReference>
<keyword evidence="8" id="KW-0378">Hydrolase</keyword>
<feature type="compositionally biased region" description="Low complexity" evidence="13">
    <location>
        <begin position="137"/>
        <end position="149"/>
    </location>
</feature>
<dbReference type="GO" id="GO:0008237">
    <property type="term" value="F:metallopeptidase activity"/>
    <property type="evidence" value="ECO:0007669"/>
    <property type="project" value="UniProtKB-KW"/>
</dbReference>
<evidence type="ECO:0000256" key="9">
    <source>
        <dbReference type="ARBA" id="ARBA00022946"/>
    </source>
</evidence>
<feature type="compositionally biased region" description="Basic and acidic residues" evidence="13">
    <location>
        <begin position="278"/>
        <end position="287"/>
    </location>
</feature>
<evidence type="ECO:0000256" key="8">
    <source>
        <dbReference type="ARBA" id="ARBA00022801"/>
    </source>
</evidence>
<dbReference type="PANTHER" id="PTHR31412">
    <property type="entry name" value="ZINC METALLOPROTEASE EGY1"/>
    <property type="match status" value="1"/>
</dbReference>
<gene>
    <name evidence="16" type="ORF">MANT1106_LOCUS2971</name>
    <name evidence="17" type="ORF">MANT1106_LOCUS2972</name>
</gene>
<keyword evidence="11" id="KW-0482">Metalloprotease</keyword>
<organism evidence="16">
    <name type="scientific">Mantoniella antarctica</name>
    <dbReference type="NCBI Taxonomy" id="81844"/>
    <lineage>
        <taxon>Eukaryota</taxon>
        <taxon>Viridiplantae</taxon>
        <taxon>Chlorophyta</taxon>
        <taxon>Mamiellophyceae</taxon>
        <taxon>Mamiellales</taxon>
        <taxon>Mamiellaceae</taxon>
        <taxon>Mantoniella</taxon>
    </lineage>
</organism>
<sequence>MSCAAAAMGALGATGIRGEAAAARAGPAPCPSRRVGVRTACSPLTQHRRFAPKQRNLAGAAAAADRRRASGTVAVAGRRARRGNVPAPTAARRMDPRSAVRCRGFFDNLKNAFGSGSKKESDGDEEDNEEITDVAVEPEAGSSTSAGAAAPPPPAPTAPAYIMPKADYQSTMSALDALLPPDEAETKRQAQDAADEARAAQLAAKKNDPPEGSVDISVSISPAALEALRDAESARRDGGAPPPGLGKSSKSPEMGADGKPKDKDAWLNSVVDGLSDSASKDRGDRTDAENAKLDKVLADLADLAKKGKEDRSSDEIRAKFDSLFEILEITDDPPVPPEDVQRLKDEVFGYNTFWVTGVEELGPEISGEGVLIKGNLRADRAEVWEKVQESVERIFAGKYTPFMLEEPGGFLSDDDGGSPSGSYDANDPRGTNSRGPRVSFLIVPSDKAGPNPKTSAWQYVVAIVLFALTAGSALQLGLVAEVSRLPLATMDWLAQGQAGLENTLAPGEIPPGLEGFDSAAYIEGAVPILGGIFAAGTAHEVGHMIAGAATNIKLSIPFLIPNGQLGSFGAVTQIKSLPKNRSDLFDVCFAGPLAGSLVAGSIFAYGLAMSVGGVGDDLLPVPAALFQGSLLLGAVSELVLGDAGDSAKSVMVHPLFIAGWCGLVTQALNCLPVGQIDGGRITQMGFGRRALGATSLGVYLGLSLGVIGSSLSLSWALYVLICQRTPEFSPQDDVTEVSGGRQQAALLLILVSLLILLPGVGAGAGADVMPML</sequence>
<feature type="transmembrane region" description="Helical" evidence="14">
    <location>
        <begin position="456"/>
        <end position="480"/>
    </location>
</feature>
<feature type="region of interest" description="Disordered" evidence="13">
    <location>
        <begin position="52"/>
        <end position="96"/>
    </location>
</feature>
<evidence type="ECO:0000313" key="16">
    <source>
        <dbReference type="EMBL" id="CAD8700289.1"/>
    </source>
</evidence>
<feature type="transmembrane region" description="Helical" evidence="14">
    <location>
        <begin position="696"/>
        <end position="721"/>
    </location>
</feature>
<feature type="compositionally biased region" description="Basic and acidic residues" evidence="13">
    <location>
        <begin position="256"/>
        <end position="265"/>
    </location>
</feature>
<dbReference type="GO" id="GO:0009507">
    <property type="term" value="C:chloroplast"/>
    <property type="evidence" value="ECO:0007669"/>
    <property type="project" value="UniProtKB-SubCell"/>
</dbReference>
<feature type="transmembrane region" description="Helical" evidence="14">
    <location>
        <begin position="619"/>
        <end position="640"/>
    </location>
</feature>
<feature type="region of interest" description="Disordered" evidence="13">
    <location>
        <begin position="111"/>
        <end position="287"/>
    </location>
</feature>
<dbReference type="EMBL" id="HBFC01005342">
    <property type="protein sequence ID" value="CAD8700290.1"/>
    <property type="molecule type" value="Transcribed_RNA"/>
</dbReference>
<evidence type="ECO:0000256" key="7">
    <source>
        <dbReference type="ARBA" id="ARBA00022692"/>
    </source>
</evidence>
<dbReference type="GO" id="GO:0016020">
    <property type="term" value="C:membrane"/>
    <property type="evidence" value="ECO:0007669"/>
    <property type="project" value="UniProtKB-SubCell"/>
</dbReference>
<keyword evidence="12 14" id="KW-0472">Membrane</keyword>
<keyword evidence="7 14" id="KW-0812">Transmembrane</keyword>
<feature type="compositionally biased region" description="Basic and acidic residues" evidence="13">
    <location>
        <begin position="184"/>
        <end position="198"/>
    </location>
</feature>
<evidence type="ECO:0000256" key="2">
    <source>
        <dbReference type="ARBA" id="ARBA00004229"/>
    </source>
</evidence>
<name>A0A6U3EJW3_9CHLO</name>
<keyword evidence="5" id="KW-0934">Plastid</keyword>
<feature type="transmembrane region" description="Helical" evidence="14">
    <location>
        <begin position="652"/>
        <end position="676"/>
    </location>
</feature>
<dbReference type="CDD" id="cd06160">
    <property type="entry name" value="S2P-M50_like_2"/>
    <property type="match status" value="1"/>
</dbReference>
<reference evidence="16" key="1">
    <citation type="submission" date="2021-01" db="EMBL/GenBank/DDBJ databases">
        <authorList>
            <person name="Corre E."/>
            <person name="Pelletier E."/>
            <person name="Niang G."/>
            <person name="Scheremetjew M."/>
            <person name="Finn R."/>
            <person name="Kale V."/>
            <person name="Holt S."/>
            <person name="Cochrane G."/>
            <person name="Meng A."/>
            <person name="Brown T."/>
            <person name="Cohen L."/>
        </authorList>
    </citation>
    <scope>NUCLEOTIDE SEQUENCE</scope>
    <source>
        <strain evidence="16">SL-175</strain>
    </source>
</reference>